<evidence type="ECO:0000256" key="3">
    <source>
        <dbReference type="ARBA" id="ARBA00023136"/>
    </source>
</evidence>
<feature type="transmembrane region" description="Helical" evidence="4">
    <location>
        <begin position="288"/>
        <end position="305"/>
    </location>
</feature>
<evidence type="ECO:0000256" key="4">
    <source>
        <dbReference type="SAM" id="Phobius"/>
    </source>
</evidence>
<dbReference type="CDD" id="cd17353">
    <property type="entry name" value="MFS_OFA_like"/>
    <property type="match status" value="1"/>
</dbReference>
<evidence type="ECO:0000313" key="7">
    <source>
        <dbReference type="Proteomes" id="UP000285961"/>
    </source>
</evidence>
<evidence type="ECO:0000313" key="6">
    <source>
        <dbReference type="EMBL" id="RJP73036.1"/>
    </source>
</evidence>
<feature type="transmembrane region" description="Helical" evidence="4">
    <location>
        <begin position="226"/>
        <end position="248"/>
    </location>
</feature>
<feature type="transmembrane region" description="Helical" evidence="4">
    <location>
        <begin position="260"/>
        <end position="281"/>
    </location>
</feature>
<feature type="domain" description="Major facilitator superfamily (MFS) profile" evidence="5">
    <location>
        <begin position="8"/>
        <end position="403"/>
    </location>
</feature>
<evidence type="ECO:0000256" key="1">
    <source>
        <dbReference type="ARBA" id="ARBA00022692"/>
    </source>
</evidence>
<organism evidence="6 7">
    <name type="scientific">Candidatus Abyssobacteria bacterium SURF_17</name>
    <dbReference type="NCBI Taxonomy" id="2093361"/>
    <lineage>
        <taxon>Bacteria</taxon>
        <taxon>Pseudomonadati</taxon>
        <taxon>Candidatus Hydrogenedentota</taxon>
        <taxon>Candidatus Abyssobacteria</taxon>
    </lineage>
</organism>
<proteinExistence type="predicted"/>
<reference evidence="6 7" key="1">
    <citation type="journal article" date="2017" name="ISME J.">
        <title>Energy and carbon metabolisms in a deep terrestrial subsurface fluid microbial community.</title>
        <authorList>
            <person name="Momper L."/>
            <person name="Jungbluth S.P."/>
            <person name="Lee M.D."/>
            <person name="Amend J.P."/>
        </authorList>
    </citation>
    <scope>NUCLEOTIDE SEQUENCE [LARGE SCALE GENOMIC DNA]</scope>
    <source>
        <strain evidence="6">SURF_17</strain>
    </source>
</reference>
<comment type="caution">
    <text evidence="6">The sequence shown here is derived from an EMBL/GenBank/DDBJ whole genome shotgun (WGS) entry which is preliminary data.</text>
</comment>
<feature type="transmembrane region" description="Helical" evidence="4">
    <location>
        <begin position="72"/>
        <end position="92"/>
    </location>
</feature>
<feature type="transmembrane region" description="Helical" evidence="4">
    <location>
        <begin position="48"/>
        <end position="65"/>
    </location>
</feature>
<dbReference type="InterPro" id="IPR020846">
    <property type="entry name" value="MFS_dom"/>
</dbReference>
<accession>A0A419F3T5</accession>
<dbReference type="PROSITE" id="PS50850">
    <property type="entry name" value="MFS"/>
    <property type="match status" value="1"/>
</dbReference>
<gene>
    <name evidence="6" type="ORF">C4532_05065</name>
</gene>
<feature type="transmembrane region" description="Helical" evidence="4">
    <location>
        <begin position="379"/>
        <end position="398"/>
    </location>
</feature>
<protein>
    <submittedName>
        <fullName evidence="6">MFS transporter</fullName>
    </submittedName>
</protein>
<feature type="transmembrane region" description="Helical" evidence="4">
    <location>
        <begin position="345"/>
        <end position="367"/>
    </location>
</feature>
<feature type="transmembrane region" description="Helical" evidence="4">
    <location>
        <begin position="167"/>
        <end position="186"/>
    </location>
</feature>
<dbReference type="AlphaFoldDB" id="A0A419F3T5"/>
<dbReference type="Gene3D" id="1.20.1250.20">
    <property type="entry name" value="MFS general substrate transporter like domains"/>
    <property type="match status" value="2"/>
</dbReference>
<feature type="transmembrane region" description="Helical" evidence="4">
    <location>
        <begin position="311"/>
        <end position="333"/>
    </location>
</feature>
<feature type="transmembrane region" description="Helical" evidence="4">
    <location>
        <begin position="98"/>
        <end position="120"/>
    </location>
</feature>
<dbReference type="Proteomes" id="UP000285961">
    <property type="component" value="Unassembled WGS sequence"/>
</dbReference>
<evidence type="ECO:0000256" key="2">
    <source>
        <dbReference type="ARBA" id="ARBA00022989"/>
    </source>
</evidence>
<keyword evidence="2 4" id="KW-1133">Transmembrane helix</keyword>
<evidence type="ECO:0000259" key="5">
    <source>
        <dbReference type="PROSITE" id="PS50850"/>
    </source>
</evidence>
<dbReference type="InterPro" id="IPR050327">
    <property type="entry name" value="Proton-linked_MCT"/>
</dbReference>
<keyword evidence="1 4" id="KW-0812">Transmembrane</keyword>
<dbReference type="InterPro" id="IPR036259">
    <property type="entry name" value="MFS_trans_sf"/>
</dbReference>
<dbReference type="EMBL" id="QZKI01000034">
    <property type="protein sequence ID" value="RJP73036.1"/>
    <property type="molecule type" value="Genomic_DNA"/>
</dbReference>
<name>A0A419F3T5_9BACT</name>
<dbReference type="PANTHER" id="PTHR11360:SF304">
    <property type="entry name" value="MFS DOMAIN-CONTAINING PROTEIN"/>
    <property type="match status" value="1"/>
</dbReference>
<dbReference type="InterPro" id="IPR011701">
    <property type="entry name" value="MFS"/>
</dbReference>
<sequence length="414" mass="43654">MSDKIKNYGWTVALAGTGINLALGVLYTWSVISKAIPAEWGWNEAQRALPYSVACIVFALVMVAAGRMQDKIGPRIVATLGGILTGLGFVIASASTSLVLFVIGFGILSGAGIGFGYASATPPAVKWFPSQRTGLIAGIVVAGFGLASVYAAPLARYLIGLYGVQTAMRIFGVGFLVVVVVLSQILRNPPQGYKPIAVAQAKGGQNPGIHSGRDYHWLDMMRTPQFYLLWFMFACGSGAGLMIIGKLAKIVELQSGSKAGFILVALLAIGNAGGRVIAGVLSDKIGRTTTMLIVFCAQAVLMFTLRLQTYLGLLVVYSMLIGFNYGACLSLFPSTTKDYFGIKNFGLNYGLVFTAWGVGGLVLPILSGRIFDATGSFNPAYLIAGFIMIAAAGLTFVTKAPKEEAVVRELKAAA</sequence>
<feature type="transmembrane region" description="Helical" evidence="4">
    <location>
        <begin position="7"/>
        <end position="28"/>
    </location>
</feature>
<dbReference type="GO" id="GO:0022857">
    <property type="term" value="F:transmembrane transporter activity"/>
    <property type="evidence" value="ECO:0007669"/>
    <property type="project" value="InterPro"/>
</dbReference>
<keyword evidence="3 4" id="KW-0472">Membrane</keyword>
<dbReference type="PANTHER" id="PTHR11360">
    <property type="entry name" value="MONOCARBOXYLATE TRANSPORTER"/>
    <property type="match status" value="1"/>
</dbReference>
<dbReference type="SUPFAM" id="SSF103473">
    <property type="entry name" value="MFS general substrate transporter"/>
    <property type="match status" value="1"/>
</dbReference>
<dbReference type="Pfam" id="PF07690">
    <property type="entry name" value="MFS_1"/>
    <property type="match status" value="2"/>
</dbReference>
<feature type="transmembrane region" description="Helical" evidence="4">
    <location>
        <begin position="132"/>
        <end position="155"/>
    </location>
</feature>